<evidence type="ECO:0000259" key="1">
    <source>
        <dbReference type="Pfam" id="PF12728"/>
    </source>
</evidence>
<evidence type="ECO:0000313" key="3">
    <source>
        <dbReference type="Proteomes" id="UP001501456"/>
    </source>
</evidence>
<gene>
    <name evidence="2" type="ORF">GCM10022271_07840</name>
</gene>
<feature type="domain" description="Helix-turn-helix" evidence="1">
    <location>
        <begin position="141"/>
        <end position="189"/>
    </location>
</feature>
<proteinExistence type="predicted"/>
<evidence type="ECO:0000313" key="2">
    <source>
        <dbReference type="EMBL" id="GAA3778022.1"/>
    </source>
</evidence>
<name>A0ABP7H056_9FLAO</name>
<dbReference type="Proteomes" id="UP001501456">
    <property type="component" value="Unassembled WGS sequence"/>
</dbReference>
<organism evidence="2 3">
    <name type="scientific">Corallibacter vietnamensis</name>
    <dbReference type="NCBI Taxonomy" id="904130"/>
    <lineage>
        <taxon>Bacteria</taxon>
        <taxon>Pseudomonadati</taxon>
        <taxon>Bacteroidota</taxon>
        <taxon>Flavobacteriia</taxon>
        <taxon>Flavobacteriales</taxon>
        <taxon>Flavobacteriaceae</taxon>
        <taxon>Corallibacter</taxon>
    </lineage>
</organism>
<dbReference type="InterPro" id="IPR041657">
    <property type="entry name" value="HTH_17"/>
</dbReference>
<reference evidence="3" key="1">
    <citation type="journal article" date="2019" name="Int. J. Syst. Evol. Microbiol.">
        <title>The Global Catalogue of Microorganisms (GCM) 10K type strain sequencing project: providing services to taxonomists for standard genome sequencing and annotation.</title>
        <authorList>
            <consortium name="The Broad Institute Genomics Platform"/>
            <consortium name="The Broad Institute Genome Sequencing Center for Infectious Disease"/>
            <person name="Wu L."/>
            <person name="Ma J."/>
        </authorList>
    </citation>
    <scope>NUCLEOTIDE SEQUENCE [LARGE SCALE GENOMIC DNA]</scope>
    <source>
        <strain evidence="3">JCM 17525</strain>
    </source>
</reference>
<sequence length="210" mass="24503">MPITETQFHEPIYTRRDKFNHIYDITLNEISNNSNKKGFSNFGYCNSVLQRLNGLSHHERLLFLRHQLNASPNPMRWLLDLEKLLEVNSWETAQEFNNQYENILNDTKPIISNLFCEIENGNYSTKLDTSEGSNSNKDIIYSTEEACEFLNISKSTMYKLTSSKSIPFSKPGGKNMYFLKSELEKFLLGKRQITNSELETQTNNYLARNY</sequence>
<dbReference type="Pfam" id="PF12728">
    <property type="entry name" value="HTH_17"/>
    <property type="match status" value="1"/>
</dbReference>
<protein>
    <recommendedName>
        <fullName evidence="1">Helix-turn-helix domain-containing protein</fullName>
    </recommendedName>
</protein>
<dbReference type="NCBIfam" id="TIGR01764">
    <property type="entry name" value="excise"/>
    <property type="match status" value="1"/>
</dbReference>
<comment type="caution">
    <text evidence="2">The sequence shown here is derived from an EMBL/GenBank/DDBJ whole genome shotgun (WGS) entry which is preliminary data.</text>
</comment>
<accession>A0ABP7H056</accession>
<keyword evidence="3" id="KW-1185">Reference proteome</keyword>
<dbReference type="InterPro" id="IPR010093">
    <property type="entry name" value="SinI_DNA-bd"/>
</dbReference>
<dbReference type="RefSeq" id="WP_344727313.1">
    <property type="nucleotide sequence ID" value="NZ_BAABBI010000001.1"/>
</dbReference>
<dbReference type="EMBL" id="BAABBI010000001">
    <property type="protein sequence ID" value="GAA3778022.1"/>
    <property type="molecule type" value="Genomic_DNA"/>
</dbReference>